<dbReference type="PANTHER" id="PTHR16509">
    <property type="match status" value="1"/>
</dbReference>
<name>A3ZZ48_9BACT</name>
<dbReference type="STRING" id="314230.DSM3645_15635"/>
<dbReference type="InterPro" id="IPR006311">
    <property type="entry name" value="TAT_signal"/>
</dbReference>
<dbReference type="InterPro" id="IPR029052">
    <property type="entry name" value="Metallo-depent_PP-like"/>
</dbReference>
<dbReference type="AlphaFoldDB" id="A3ZZ48"/>
<proteinExistence type="inferred from homology"/>
<dbReference type="HOGENOM" id="CLU_039893_2_0_0"/>
<dbReference type="PROSITE" id="PS51318">
    <property type="entry name" value="TAT"/>
    <property type="match status" value="1"/>
</dbReference>
<dbReference type="RefSeq" id="WP_002651025.1">
    <property type="nucleotide sequence ID" value="NZ_CH672376.1"/>
</dbReference>
<gene>
    <name evidence="4" type="ORF">DSM3645_15635</name>
</gene>
<dbReference type="eggNOG" id="COG1409">
    <property type="taxonomic scope" value="Bacteria"/>
</dbReference>
<evidence type="ECO:0000313" key="4">
    <source>
        <dbReference type="EMBL" id="EAQ78222.1"/>
    </source>
</evidence>
<evidence type="ECO:0000313" key="5">
    <source>
        <dbReference type="Proteomes" id="UP000004358"/>
    </source>
</evidence>
<feature type="chain" id="PRO_5002664209" evidence="2">
    <location>
        <begin position="33"/>
        <end position="304"/>
    </location>
</feature>
<reference evidence="4 5" key="1">
    <citation type="submission" date="2006-02" db="EMBL/GenBank/DDBJ databases">
        <authorList>
            <person name="Amann R."/>
            <person name="Ferriera S."/>
            <person name="Johnson J."/>
            <person name="Kravitz S."/>
            <person name="Halpern A."/>
            <person name="Remington K."/>
            <person name="Beeson K."/>
            <person name="Tran B."/>
            <person name="Rogers Y.-H."/>
            <person name="Friedman R."/>
            <person name="Venter J.C."/>
        </authorList>
    </citation>
    <scope>NUCLEOTIDE SEQUENCE [LARGE SCALE GENOMIC DNA]</scope>
    <source>
        <strain evidence="4 5">DSM 3645</strain>
    </source>
</reference>
<dbReference type="InterPro" id="IPR024654">
    <property type="entry name" value="Calcineurin-like_PHP_lpxH"/>
</dbReference>
<comment type="similarity">
    <text evidence="1">Belongs to the metallophosphoesterase superfamily. YfcE family.</text>
</comment>
<comment type="caution">
    <text evidence="4">The sequence shown here is derived from an EMBL/GenBank/DDBJ whole genome shotgun (WGS) entry which is preliminary data.</text>
</comment>
<feature type="signal peptide" evidence="2">
    <location>
        <begin position="1"/>
        <end position="32"/>
    </location>
</feature>
<dbReference type="EMBL" id="AANZ01000023">
    <property type="protein sequence ID" value="EAQ78222.1"/>
    <property type="molecule type" value="Genomic_DNA"/>
</dbReference>
<evidence type="ECO:0000259" key="3">
    <source>
        <dbReference type="Pfam" id="PF12850"/>
    </source>
</evidence>
<evidence type="ECO:0000256" key="1">
    <source>
        <dbReference type="ARBA" id="ARBA00008950"/>
    </source>
</evidence>
<dbReference type="PANTHER" id="PTHR16509:SF1">
    <property type="entry name" value="MANGANESE-DEPENDENT ADP-RIBOSE_CDP-ALCOHOL DIPHOSPHATASE"/>
    <property type="match status" value="1"/>
</dbReference>
<dbReference type="OrthoDB" id="211986at2"/>
<organism evidence="4 5">
    <name type="scientific">Blastopirellula marina DSM 3645</name>
    <dbReference type="NCBI Taxonomy" id="314230"/>
    <lineage>
        <taxon>Bacteria</taxon>
        <taxon>Pseudomonadati</taxon>
        <taxon>Planctomycetota</taxon>
        <taxon>Planctomycetia</taxon>
        <taxon>Pirellulales</taxon>
        <taxon>Pirellulaceae</taxon>
        <taxon>Blastopirellula</taxon>
    </lineage>
</organism>
<evidence type="ECO:0000256" key="2">
    <source>
        <dbReference type="SAM" id="SignalP"/>
    </source>
</evidence>
<dbReference type="Gene3D" id="3.60.21.10">
    <property type="match status" value="2"/>
</dbReference>
<dbReference type="Proteomes" id="UP000004358">
    <property type="component" value="Unassembled WGS sequence"/>
</dbReference>
<protein>
    <submittedName>
        <fullName evidence="4">Alkaline phosphatase phoA-like protein</fullName>
    </submittedName>
</protein>
<accession>A3ZZ48</accession>
<feature type="domain" description="Calcineurin-like phosphoesterase" evidence="3">
    <location>
        <begin position="48"/>
        <end position="281"/>
    </location>
</feature>
<sequence>MPDHHPVCIDRRAFLQGSTLLLTAAGSSLAFADDSSFAFADDSSVDFRIGMITDLHYADKPLAGSRSYRETLGKLMKASDTFIGAKTDMIIELGDLIDATGDAEISWSYLKTVNDEFQKICGDRHYVLGNHCVDTLTKGQFLGAVSQEESYYSFDRGDWHFVVLDACFTRDQKPYHRKNFVWSDANVPAKELKWLADDLAANDKPTIVFVHQRLDNAGSHMVRNAANVRTILELSRNVHAVFQGHHHANSYQQIGGIHYCTLAAMVEGSGAENNAYALLDLLQDGSLRLSGFQQQANYKWRTKA</sequence>
<keyword evidence="2" id="KW-0732">Signal</keyword>
<dbReference type="SUPFAM" id="SSF56300">
    <property type="entry name" value="Metallo-dependent phosphatases"/>
    <property type="match status" value="1"/>
</dbReference>
<dbReference type="Pfam" id="PF12850">
    <property type="entry name" value="Metallophos_2"/>
    <property type="match status" value="1"/>
</dbReference>